<dbReference type="Proteomes" id="UP001163046">
    <property type="component" value="Unassembled WGS sequence"/>
</dbReference>
<evidence type="ECO:0000256" key="5">
    <source>
        <dbReference type="ARBA" id="ARBA00022692"/>
    </source>
</evidence>
<comment type="pathway">
    <text evidence="2">Glycolipid biosynthesis; glycosylphosphatidylinositol-anchor biosynthesis.</text>
</comment>
<keyword evidence="8 9" id="KW-0472">Membrane</keyword>
<gene>
    <name evidence="10" type="ORF">OS493_040056</name>
</gene>
<dbReference type="AlphaFoldDB" id="A0A9X0CPC5"/>
<dbReference type="EMBL" id="MU827107">
    <property type="protein sequence ID" value="KAJ7369283.1"/>
    <property type="molecule type" value="Genomic_DNA"/>
</dbReference>
<evidence type="ECO:0000256" key="8">
    <source>
        <dbReference type="ARBA" id="ARBA00023136"/>
    </source>
</evidence>
<reference evidence="10" key="1">
    <citation type="submission" date="2023-01" db="EMBL/GenBank/DDBJ databases">
        <title>Genome assembly of the deep-sea coral Lophelia pertusa.</title>
        <authorList>
            <person name="Herrera S."/>
            <person name="Cordes E."/>
        </authorList>
    </citation>
    <scope>NUCLEOTIDE SEQUENCE</scope>
    <source>
        <strain evidence="10">USNM1676648</strain>
        <tissue evidence="10">Polyp</tissue>
    </source>
</reference>
<dbReference type="GO" id="GO:0042765">
    <property type="term" value="C:GPI-anchor transamidase complex"/>
    <property type="evidence" value="ECO:0007669"/>
    <property type="project" value="InterPro"/>
</dbReference>
<evidence type="ECO:0000256" key="3">
    <source>
        <dbReference type="ARBA" id="ARBA00010026"/>
    </source>
</evidence>
<dbReference type="InterPro" id="IPR009600">
    <property type="entry name" value="PIG-U"/>
</dbReference>
<accession>A0A9X0CPC5</accession>
<keyword evidence="5 9" id="KW-0812">Transmembrane</keyword>
<evidence type="ECO:0000256" key="7">
    <source>
        <dbReference type="ARBA" id="ARBA00022989"/>
    </source>
</evidence>
<comment type="similarity">
    <text evidence="3">Belongs to the PIGU family.</text>
</comment>
<feature type="transmembrane region" description="Helical" evidence="9">
    <location>
        <begin position="60"/>
        <end position="79"/>
    </location>
</feature>
<evidence type="ECO:0000256" key="9">
    <source>
        <dbReference type="SAM" id="Phobius"/>
    </source>
</evidence>
<comment type="caution">
    <text evidence="10">The sequence shown here is derived from an EMBL/GenBank/DDBJ whole genome shotgun (WGS) entry which is preliminary data.</text>
</comment>
<dbReference type="Pfam" id="PF06728">
    <property type="entry name" value="PIG-U"/>
    <property type="match status" value="1"/>
</dbReference>
<evidence type="ECO:0000256" key="1">
    <source>
        <dbReference type="ARBA" id="ARBA00004477"/>
    </source>
</evidence>
<dbReference type="OrthoDB" id="549017at2759"/>
<keyword evidence="6" id="KW-0256">Endoplasmic reticulum</keyword>
<keyword evidence="4" id="KW-0337">GPI-anchor biosynthesis</keyword>
<evidence type="ECO:0000256" key="6">
    <source>
        <dbReference type="ARBA" id="ARBA00022824"/>
    </source>
</evidence>
<evidence type="ECO:0000313" key="11">
    <source>
        <dbReference type="Proteomes" id="UP001163046"/>
    </source>
</evidence>
<proteinExistence type="inferred from homology"/>
<comment type="subcellular location">
    <subcellularLocation>
        <location evidence="1">Endoplasmic reticulum membrane</location>
        <topology evidence="1">Multi-pass membrane protein</topology>
    </subcellularLocation>
</comment>
<protein>
    <submittedName>
        <fullName evidence="10">Uncharacterized protein</fullName>
    </submittedName>
</protein>
<dbReference type="GO" id="GO:0016255">
    <property type="term" value="P:attachment of GPI anchor to protein"/>
    <property type="evidence" value="ECO:0007669"/>
    <property type="project" value="InterPro"/>
</dbReference>
<sequence length="113" mass="12591">YKKASLVVKHGVSPTLETWDDLLVGMASASKLAKSSLSNAGPVCVDIEFNKKTVMFVSQVVASFIVWTVLLLGMSYHVFKSWDFLTATHGFILQVSDLTPNMGLFWYFFYGDV</sequence>
<name>A0A9X0CPC5_9CNID</name>
<dbReference type="PANTHER" id="PTHR13121">
    <property type="entry name" value="GPI TRANSAMIDASE COMPONENT PIG-U"/>
    <property type="match status" value="1"/>
</dbReference>
<keyword evidence="7 9" id="KW-1133">Transmembrane helix</keyword>
<evidence type="ECO:0000256" key="4">
    <source>
        <dbReference type="ARBA" id="ARBA00022502"/>
    </source>
</evidence>
<keyword evidence="11" id="KW-1185">Reference proteome</keyword>
<evidence type="ECO:0000256" key="2">
    <source>
        <dbReference type="ARBA" id="ARBA00004687"/>
    </source>
</evidence>
<feature type="transmembrane region" description="Helical" evidence="9">
    <location>
        <begin position="91"/>
        <end position="110"/>
    </location>
</feature>
<organism evidence="10 11">
    <name type="scientific">Desmophyllum pertusum</name>
    <dbReference type="NCBI Taxonomy" id="174260"/>
    <lineage>
        <taxon>Eukaryota</taxon>
        <taxon>Metazoa</taxon>
        <taxon>Cnidaria</taxon>
        <taxon>Anthozoa</taxon>
        <taxon>Hexacorallia</taxon>
        <taxon>Scleractinia</taxon>
        <taxon>Caryophylliina</taxon>
        <taxon>Caryophylliidae</taxon>
        <taxon>Desmophyllum</taxon>
    </lineage>
</organism>
<dbReference type="GO" id="GO:0006506">
    <property type="term" value="P:GPI anchor biosynthetic process"/>
    <property type="evidence" value="ECO:0007669"/>
    <property type="project" value="UniProtKB-KW"/>
</dbReference>
<evidence type="ECO:0000313" key="10">
    <source>
        <dbReference type="EMBL" id="KAJ7369283.1"/>
    </source>
</evidence>
<feature type="non-terminal residue" evidence="10">
    <location>
        <position position="1"/>
    </location>
</feature>
<dbReference type="PANTHER" id="PTHR13121:SF0">
    <property type="entry name" value="PHOSPHATIDYLINOSITOL GLYCAN ANCHOR BIOSYNTHESIS CLASS U PROTEIN"/>
    <property type="match status" value="1"/>
</dbReference>